<organism evidence="1 2">
    <name type="scientific">Aneurinibacillus aneurinilyticus ATCC 12856</name>
    <dbReference type="NCBI Taxonomy" id="649747"/>
    <lineage>
        <taxon>Bacteria</taxon>
        <taxon>Bacillati</taxon>
        <taxon>Bacillota</taxon>
        <taxon>Bacilli</taxon>
        <taxon>Bacillales</taxon>
        <taxon>Paenibacillaceae</taxon>
        <taxon>Aneurinibacillus group</taxon>
        <taxon>Aneurinibacillus</taxon>
    </lineage>
</organism>
<dbReference type="STRING" id="649747.HMPREF0083_05311"/>
<evidence type="ECO:0000313" key="2">
    <source>
        <dbReference type="Proteomes" id="UP000016511"/>
    </source>
</evidence>
<dbReference type="PATRIC" id="fig|649747.3.peg.4780"/>
<name>U1WD46_ANEAE</name>
<dbReference type="GeneID" id="92841817"/>
<reference evidence="1 2" key="1">
    <citation type="submission" date="2013-08" db="EMBL/GenBank/DDBJ databases">
        <authorList>
            <person name="Weinstock G."/>
            <person name="Sodergren E."/>
            <person name="Wylie T."/>
            <person name="Fulton L."/>
            <person name="Fulton R."/>
            <person name="Fronick C."/>
            <person name="O'Laughlin M."/>
            <person name="Godfrey J."/>
            <person name="Miner T."/>
            <person name="Herter B."/>
            <person name="Appelbaum E."/>
            <person name="Cordes M."/>
            <person name="Lek S."/>
            <person name="Wollam A."/>
            <person name="Pepin K.H."/>
            <person name="Palsikar V.B."/>
            <person name="Mitreva M."/>
            <person name="Wilson R.K."/>
        </authorList>
    </citation>
    <scope>NUCLEOTIDE SEQUENCE [LARGE SCALE GENOMIC DNA]</scope>
    <source>
        <strain evidence="1 2">ATCC 12856</strain>
    </source>
</reference>
<evidence type="ECO:0008006" key="3">
    <source>
        <dbReference type="Google" id="ProtNLM"/>
    </source>
</evidence>
<accession>U1WD46</accession>
<gene>
    <name evidence="1" type="ORF">HMPREF0083_05311</name>
</gene>
<proteinExistence type="predicted"/>
<dbReference type="RefSeq" id="WP_021624915.1">
    <property type="nucleotide sequence ID" value="NZ_KE952920.1"/>
</dbReference>
<comment type="caution">
    <text evidence="1">The sequence shown here is derived from an EMBL/GenBank/DDBJ whole genome shotgun (WGS) entry which is preliminary data.</text>
</comment>
<evidence type="ECO:0000313" key="1">
    <source>
        <dbReference type="EMBL" id="ERI06469.1"/>
    </source>
</evidence>
<protein>
    <recommendedName>
        <fullName evidence="3">Phage DNA packaging protein</fullName>
    </recommendedName>
</protein>
<dbReference type="Proteomes" id="UP000016511">
    <property type="component" value="Unassembled WGS sequence"/>
</dbReference>
<keyword evidence="2" id="KW-1185">Reference proteome</keyword>
<dbReference type="HOGENOM" id="CLU_2068211_0_0_9"/>
<sequence length="118" mass="13139">MDRLATVKMLAGIPEDDTTYDAKLNYWLSATEQEMLAYTNRTEFPEGLESALIDHVVLLYRRDKTNTPSDTQNAPVKSVTEGNTTITYGDAPVPGYTLIGGSLISVLDRFVVRVVRVR</sequence>
<dbReference type="AlphaFoldDB" id="U1WD46"/>
<dbReference type="EMBL" id="AWSJ01000322">
    <property type="protein sequence ID" value="ERI06469.1"/>
    <property type="molecule type" value="Genomic_DNA"/>
</dbReference>